<evidence type="ECO:0000259" key="8">
    <source>
        <dbReference type="SMART" id="SM00322"/>
    </source>
</evidence>
<dbReference type="InterPro" id="IPR058582">
    <property type="entry name" value="KH_NusA_2nd"/>
</dbReference>
<dbReference type="Gene3D" id="2.40.50.140">
    <property type="entry name" value="Nucleic acid-binding proteins"/>
    <property type="match status" value="1"/>
</dbReference>
<dbReference type="FunFam" id="3.30.300.20:FF:000002">
    <property type="entry name" value="Transcription termination/antitermination protein NusA"/>
    <property type="match status" value="1"/>
</dbReference>
<keyword evidence="5 7" id="KW-0805">Transcription regulation</keyword>
<dbReference type="InterPro" id="IPR030842">
    <property type="entry name" value="TF_NusA_bacterial"/>
</dbReference>
<dbReference type="SMART" id="SM00322">
    <property type="entry name" value="KH"/>
    <property type="match status" value="1"/>
</dbReference>
<evidence type="ECO:0000256" key="6">
    <source>
        <dbReference type="ARBA" id="ARBA00023163"/>
    </source>
</evidence>
<reference evidence="9 10" key="1">
    <citation type="submission" date="2018-10" db="EMBL/GenBank/DDBJ databases">
        <title>Comparative functional genomics of the obligate endosymbiont Buchnera aphidicola.</title>
        <authorList>
            <person name="Chong R.A."/>
        </authorList>
    </citation>
    <scope>NUCLEOTIDE SEQUENCE [LARGE SCALE GENOMIC DNA]</scope>
    <source>
        <strain evidence="9 10">Ssp</strain>
    </source>
</reference>
<dbReference type="PANTHER" id="PTHR22648">
    <property type="entry name" value="TRANSCRIPTION TERMINATION FACTOR NUSA"/>
    <property type="match status" value="1"/>
</dbReference>
<dbReference type="GO" id="GO:0003700">
    <property type="term" value="F:DNA-binding transcription factor activity"/>
    <property type="evidence" value="ECO:0007669"/>
    <property type="project" value="InterPro"/>
</dbReference>
<protein>
    <recommendedName>
        <fullName evidence="7">Transcription termination/antitermination protein NusA</fullName>
    </recommendedName>
</protein>
<evidence type="ECO:0000313" key="10">
    <source>
        <dbReference type="Proteomes" id="UP000298636"/>
    </source>
</evidence>
<dbReference type="Pfam" id="PF13184">
    <property type="entry name" value="KH_NusA_1st"/>
    <property type="match status" value="1"/>
</dbReference>
<dbReference type="SUPFAM" id="SSF54814">
    <property type="entry name" value="Prokaryotic type KH domain (KH-domain type II)"/>
    <property type="match status" value="2"/>
</dbReference>
<comment type="similarity">
    <text evidence="7">Belongs to the NusA family.</text>
</comment>
<dbReference type="InterPro" id="IPR010995">
    <property type="entry name" value="DNA_repair_Rad51/TF_NusA_a-hlx"/>
</dbReference>
<comment type="function">
    <text evidence="7">Participates in both transcription termination and antitermination.</text>
</comment>
<dbReference type="Pfam" id="PF26594">
    <property type="entry name" value="KH_NusA_2nd"/>
    <property type="match status" value="1"/>
</dbReference>
<dbReference type="GO" id="GO:0005829">
    <property type="term" value="C:cytosol"/>
    <property type="evidence" value="ECO:0007669"/>
    <property type="project" value="TreeGrafter"/>
</dbReference>
<dbReference type="GO" id="GO:0031564">
    <property type="term" value="P:transcription antitermination"/>
    <property type="evidence" value="ECO:0007669"/>
    <property type="project" value="UniProtKB-UniRule"/>
</dbReference>
<dbReference type="CDD" id="cd02134">
    <property type="entry name" value="KH-II_NusA_rpt1"/>
    <property type="match status" value="1"/>
</dbReference>
<dbReference type="RefSeq" id="WP_158351876.1">
    <property type="nucleotide sequence ID" value="NZ_CP032998.1"/>
</dbReference>
<keyword evidence="3 7" id="KW-0889">Transcription antitermination</keyword>
<name>A0A4D6YEH4_9GAMM</name>
<dbReference type="GO" id="GO:0003723">
    <property type="term" value="F:RNA binding"/>
    <property type="evidence" value="ECO:0007669"/>
    <property type="project" value="UniProtKB-UniRule"/>
</dbReference>
<dbReference type="NCBIfam" id="TIGR01953">
    <property type="entry name" value="NusA"/>
    <property type="match status" value="1"/>
</dbReference>
<dbReference type="SUPFAM" id="SSF50249">
    <property type="entry name" value="Nucleic acid-binding proteins"/>
    <property type="match status" value="1"/>
</dbReference>
<evidence type="ECO:0000256" key="4">
    <source>
        <dbReference type="ARBA" id="ARBA00022884"/>
    </source>
</evidence>
<dbReference type="GO" id="GO:0000166">
    <property type="term" value="F:nucleotide binding"/>
    <property type="evidence" value="ECO:0007669"/>
    <property type="project" value="InterPro"/>
</dbReference>
<proteinExistence type="inferred from homology"/>
<dbReference type="SUPFAM" id="SSF47794">
    <property type="entry name" value="Rad51 N-terminal domain-like"/>
    <property type="match status" value="1"/>
</dbReference>
<dbReference type="InterPro" id="IPR012340">
    <property type="entry name" value="NA-bd_OB-fold"/>
</dbReference>
<accession>A0A4D6YEH4</accession>
<sequence length="419" mass="49252">MNKEILSIVESIENKKLLSREEIFKILEFALSIATKKKYPYDIDVRISINRQNGDFHTFRRWLIVLYVTKPTREITLEAAQFENRYVRINDYIEDQIDSVMLNRFTTQIIKQEIIKKIREIEMKKILDNIYHYPNQIVTGIVTSIKKKYIILNLNDHIEVMMQDKDMIPKEHLKLGDRIKGILYHEHIPKKGIQLFISRSKPEILFELFKIEIPEVKEKVVQIKAVARHTGFRSKVAVISYDHCIDPIGACIGIRGTRIQAISKEIFDERIDIILWNNNPAQFVINAMAPANVIDIIVHEDSYTMDILVDTSYLSQAIGRHGQNVRLASKLSGWKLNILTVEEFKKKNTIKMRKIYNLFFKCLQLQKYIINILIKEGFSSLEELFYISDNVLLKIQDININIVLWIRKKLKKIFFNSLN</sequence>
<dbReference type="InterPro" id="IPR010213">
    <property type="entry name" value="TF_NusA"/>
</dbReference>
<evidence type="ECO:0000256" key="1">
    <source>
        <dbReference type="ARBA" id="ARBA00022472"/>
    </source>
</evidence>
<feature type="domain" description="K Homology" evidence="8">
    <location>
        <begin position="301"/>
        <end position="374"/>
    </location>
</feature>
<dbReference type="CDD" id="cd22529">
    <property type="entry name" value="KH-II_NusA_rpt2"/>
    <property type="match status" value="1"/>
</dbReference>
<dbReference type="SUPFAM" id="SSF69705">
    <property type="entry name" value="Transcription factor NusA, N-terminal domain"/>
    <property type="match status" value="1"/>
</dbReference>
<dbReference type="HAMAP" id="MF_00945_B">
    <property type="entry name" value="NusA_B"/>
    <property type="match status" value="1"/>
</dbReference>
<dbReference type="Pfam" id="PF08529">
    <property type="entry name" value="NusA_N"/>
    <property type="match status" value="1"/>
</dbReference>
<dbReference type="PROSITE" id="PS50084">
    <property type="entry name" value="KH_TYPE_1"/>
    <property type="match status" value="1"/>
</dbReference>
<dbReference type="FunFam" id="3.30.300.20:FF:000005">
    <property type="entry name" value="Transcription termination/antitermination protein NusA"/>
    <property type="match status" value="1"/>
</dbReference>
<dbReference type="EMBL" id="CP032998">
    <property type="protein sequence ID" value="QCI26403.1"/>
    <property type="molecule type" value="Genomic_DNA"/>
</dbReference>
<dbReference type="Proteomes" id="UP000298636">
    <property type="component" value="Chromosome"/>
</dbReference>
<dbReference type="InterPro" id="IPR013735">
    <property type="entry name" value="TF_NusA_N"/>
</dbReference>
<evidence type="ECO:0000256" key="3">
    <source>
        <dbReference type="ARBA" id="ARBA00022814"/>
    </source>
</evidence>
<evidence type="ECO:0000256" key="2">
    <source>
        <dbReference type="ARBA" id="ARBA00022490"/>
    </source>
</evidence>
<dbReference type="GO" id="GO:0006353">
    <property type="term" value="P:DNA-templated transcription termination"/>
    <property type="evidence" value="ECO:0007669"/>
    <property type="project" value="UniProtKB-UniRule"/>
</dbReference>
<dbReference type="AlphaFoldDB" id="A0A4D6YEH4"/>
<keyword evidence="4 7" id="KW-0694">RNA-binding</keyword>
<dbReference type="OrthoDB" id="9807233at2"/>
<comment type="subunit">
    <text evidence="7">Monomer. Binds directly to the core enzyme of the DNA-dependent RNA polymerase and to nascent RNA.</text>
</comment>
<keyword evidence="1 7" id="KW-0806">Transcription termination</keyword>
<evidence type="ECO:0000313" key="9">
    <source>
        <dbReference type="EMBL" id="QCI26403.1"/>
    </source>
</evidence>
<dbReference type="Gene3D" id="3.30.1480.10">
    <property type="entry name" value="NusA, N-terminal domain"/>
    <property type="match status" value="1"/>
</dbReference>
<dbReference type="Gene3D" id="3.30.300.20">
    <property type="match status" value="2"/>
</dbReference>
<keyword evidence="2 7" id="KW-0963">Cytoplasm</keyword>
<evidence type="ECO:0000256" key="7">
    <source>
        <dbReference type="HAMAP-Rule" id="MF_00945"/>
    </source>
</evidence>
<gene>
    <name evidence="7 9" type="primary">nusA</name>
    <name evidence="9" type="ORF">D9V79_01160</name>
</gene>
<dbReference type="InterPro" id="IPR025249">
    <property type="entry name" value="TF_NusA_KH_1st"/>
</dbReference>
<keyword evidence="10" id="KW-1185">Reference proteome</keyword>
<dbReference type="PANTHER" id="PTHR22648:SF0">
    <property type="entry name" value="TRANSCRIPTION TERMINATION_ANTITERMINATION PROTEIN NUSA"/>
    <property type="match status" value="1"/>
</dbReference>
<comment type="subcellular location">
    <subcellularLocation>
        <location evidence="7">Cytoplasm</location>
    </subcellularLocation>
</comment>
<dbReference type="InterPro" id="IPR015946">
    <property type="entry name" value="KH_dom-like_a/b"/>
</dbReference>
<dbReference type="InterPro" id="IPR004087">
    <property type="entry name" value="KH_dom"/>
</dbReference>
<keyword evidence="6 7" id="KW-0804">Transcription</keyword>
<keyword evidence="7" id="KW-0677">Repeat</keyword>
<dbReference type="InterPro" id="IPR009019">
    <property type="entry name" value="KH_sf_prok-type"/>
</dbReference>
<dbReference type="Gene3D" id="1.10.150.20">
    <property type="entry name" value="5' to 3' exonuclease, C-terminal subdomain"/>
    <property type="match status" value="1"/>
</dbReference>
<organism evidence="9 10">
    <name type="scientific">Buchnera aphidicola</name>
    <name type="common">Stegophylla sp.</name>
    <dbReference type="NCBI Taxonomy" id="2315800"/>
    <lineage>
        <taxon>Bacteria</taxon>
        <taxon>Pseudomonadati</taxon>
        <taxon>Pseudomonadota</taxon>
        <taxon>Gammaproteobacteria</taxon>
        <taxon>Enterobacterales</taxon>
        <taxon>Erwiniaceae</taxon>
        <taxon>Buchnera</taxon>
    </lineage>
</organism>
<evidence type="ECO:0000256" key="5">
    <source>
        <dbReference type="ARBA" id="ARBA00023015"/>
    </source>
</evidence>
<dbReference type="InterPro" id="IPR036555">
    <property type="entry name" value="NusA_N_sf"/>
</dbReference>